<evidence type="ECO:0000313" key="2">
    <source>
        <dbReference type="EMBL" id="CAA9393744.1"/>
    </source>
</evidence>
<name>A0A6J4NRG1_9ACTN</name>
<dbReference type="AlphaFoldDB" id="A0A6J4NRG1"/>
<reference evidence="2" key="1">
    <citation type="submission" date="2020-02" db="EMBL/GenBank/DDBJ databases">
        <authorList>
            <person name="Meier V. D."/>
        </authorList>
    </citation>
    <scope>NUCLEOTIDE SEQUENCE</scope>
    <source>
        <strain evidence="2">AVDCRST_MAG60</strain>
    </source>
</reference>
<sequence>MKRLTSAALLTPVAVVALSGCSGAERSGPGSDYCEAVQENQAALSDVAASTEPGAVFEALERYRDLADEAPADLRDEWRQVIRRIEALEDSLDEADVDPLDYDPATTLNALPPDERRAITGAARDLGDEATVQAMAGIEQQALDVCRTPLNQ</sequence>
<feature type="signal peptide" evidence="1">
    <location>
        <begin position="1"/>
        <end position="24"/>
    </location>
</feature>
<accession>A0A6J4NRG1</accession>
<proteinExistence type="predicted"/>
<protein>
    <submittedName>
        <fullName evidence="2">Uncharacterized protein</fullName>
    </submittedName>
</protein>
<evidence type="ECO:0000256" key="1">
    <source>
        <dbReference type="SAM" id="SignalP"/>
    </source>
</evidence>
<dbReference type="PROSITE" id="PS51257">
    <property type="entry name" value="PROKAR_LIPOPROTEIN"/>
    <property type="match status" value="1"/>
</dbReference>
<keyword evidence="1" id="KW-0732">Signal</keyword>
<gene>
    <name evidence="2" type="ORF">AVDCRST_MAG60-1710</name>
</gene>
<feature type="chain" id="PRO_5027028980" evidence="1">
    <location>
        <begin position="25"/>
        <end position="152"/>
    </location>
</feature>
<organism evidence="2">
    <name type="scientific">uncultured Nocardioides sp</name>
    <dbReference type="NCBI Taxonomy" id="198441"/>
    <lineage>
        <taxon>Bacteria</taxon>
        <taxon>Bacillati</taxon>
        <taxon>Actinomycetota</taxon>
        <taxon>Actinomycetes</taxon>
        <taxon>Propionibacteriales</taxon>
        <taxon>Nocardioidaceae</taxon>
        <taxon>Nocardioides</taxon>
        <taxon>environmental samples</taxon>
    </lineage>
</organism>
<dbReference type="EMBL" id="CADCUN010000182">
    <property type="protein sequence ID" value="CAA9393744.1"/>
    <property type="molecule type" value="Genomic_DNA"/>
</dbReference>